<reference evidence="2 3" key="1">
    <citation type="submission" date="2019-11" db="EMBL/GenBank/DDBJ databases">
        <title>Caenimonas koreensis gen. nov., sp. nov., isolated from activated sludge.</title>
        <authorList>
            <person name="Seung H.R."/>
        </authorList>
    </citation>
    <scope>NUCLEOTIDE SEQUENCE [LARGE SCALE GENOMIC DNA]</scope>
    <source>
        <strain evidence="2 3">EMB320</strain>
    </source>
</reference>
<comment type="caution">
    <text evidence="2">The sequence shown here is derived from an EMBL/GenBank/DDBJ whole genome shotgun (WGS) entry which is preliminary data.</text>
</comment>
<feature type="domain" description="ABM" evidence="1">
    <location>
        <begin position="2"/>
        <end position="90"/>
    </location>
</feature>
<dbReference type="InterPro" id="IPR011008">
    <property type="entry name" value="Dimeric_a/b-barrel"/>
</dbReference>
<dbReference type="SUPFAM" id="SSF54909">
    <property type="entry name" value="Dimeric alpha+beta barrel"/>
    <property type="match status" value="1"/>
</dbReference>
<dbReference type="PANTHER" id="PTHR33336:SF15">
    <property type="entry name" value="ABM DOMAIN-CONTAINING PROTEIN"/>
    <property type="match status" value="1"/>
</dbReference>
<keyword evidence="2" id="KW-0560">Oxidoreductase</keyword>
<name>A0A844B4V5_9BURK</name>
<sequence>MIVVVGSALILDGRGEEALALSLDHVRRSRAEPGCMSHFVHHDAENPRRLVFVEEWQDLPALQMHFQVPESRKFAKALASLCDGRPSMQVYESETVDPFRQSDHTR</sequence>
<accession>A0A844B4V5</accession>
<dbReference type="Pfam" id="PF03992">
    <property type="entry name" value="ABM"/>
    <property type="match status" value="1"/>
</dbReference>
<protein>
    <submittedName>
        <fullName evidence="2">Antibiotic biosynthesis monooxygenase</fullName>
    </submittedName>
</protein>
<evidence type="ECO:0000313" key="2">
    <source>
        <dbReference type="EMBL" id="MRD48253.1"/>
    </source>
</evidence>
<evidence type="ECO:0000313" key="3">
    <source>
        <dbReference type="Proteomes" id="UP000487350"/>
    </source>
</evidence>
<dbReference type="InterPro" id="IPR050744">
    <property type="entry name" value="AI-2_Isomerase_LsrG"/>
</dbReference>
<dbReference type="InterPro" id="IPR007138">
    <property type="entry name" value="ABM_dom"/>
</dbReference>
<organism evidence="2 3">
    <name type="scientific">Caenimonas koreensis DSM 17982</name>
    <dbReference type="NCBI Taxonomy" id="1121255"/>
    <lineage>
        <taxon>Bacteria</taxon>
        <taxon>Pseudomonadati</taxon>
        <taxon>Pseudomonadota</taxon>
        <taxon>Betaproteobacteria</taxon>
        <taxon>Burkholderiales</taxon>
        <taxon>Comamonadaceae</taxon>
        <taxon>Caenimonas</taxon>
    </lineage>
</organism>
<gene>
    <name evidence="2" type="ORF">GHT07_13265</name>
</gene>
<keyword evidence="2" id="KW-0503">Monooxygenase</keyword>
<dbReference type="Gene3D" id="3.30.70.100">
    <property type="match status" value="1"/>
</dbReference>
<dbReference type="GO" id="GO:0004497">
    <property type="term" value="F:monooxygenase activity"/>
    <property type="evidence" value="ECO:0007669"/>
    <property type="project" value="UniProtKB-KW"/>
</dbReference>
<dbReference type="PROSITE" id="PS51725">
    <property type="entry name" value="ABM"/>
    <property type="match status" value="1"/>
</dbReference>
<dbReference type="PANTHER" id="PTHR33336">
    <property type="entry name" value="QUINOL MONOOXYGENASE YGIN-RELATED"/>
    <property type="match status" value="1"/>
</dbReference>
<dbReference type="Proteomes" id="UP000487350">
    <property type="component" value="Unassembled WGS sequence"/>
</dbReference>
<dbReference type="AlphaFoldDB" id="A0A844B4V5"/>
<keyword evidence="3" id="KW-1185">Reference proteome</keyword>
<evidence type="ECO:0000259" key="1">
    <source>
        <dbReference type="PROSITE" id="PS51725"/>
    </source>
</evidence>
<dbReference type="RefSeq" id="WP_153585562.1">
    <property type="nucleotide sequence ID" value="NZ_WJBU01000011.1"/>
</dbReference>
<dbReference type="EMBL" id="WJBU01000011">
    <property type="protein sequence ID" value="MRD48253.1"/>
    <property type="molecule type" value="Genomic_DNA"/>
</dbReference>
<dbReference type="OrthoDB" id="9812192at2"/>
<proteinExistence type="predicted"/>